<protein>
    <submittedName>
        <fullName evidence="2">Uncharacterized protein</fullName>
    </submittedName>
</protein>
<dbReference type="EMBL" id="BLQM01000234">
    <property type="protein sequence ID" value="GMH77528.1"/>
    <property type="molecule type" value="Genomic_DNA"/>
</dbReference>
<evidence type="ECO:0000256" key="1">
    <source>
        <dbReference type="SAM" id="MobiDB-lite"/>
    </source>
</evidence>
<accession>A0A9W7AYV9</accession>
<evidence type="ECO:0000313" key="3">
    <source>
        <dbReference type="Proteomes" id="UP001162640"/>
    </source>
</evidence>
<comment type="caution">
    <text evidence="2">The sequence shown here is derived from an EMBL/GenBank/DDBJ whole genome shotgun (WGS) entry which is preliminary data.</text>
</comment>
<dbReference type="AlphaFoldDB" id="A0A9W7AYV9"/>
<proteinExistence type="predicted"/>
<evidence type="ECO:0000313" key="2">
    <source>
        <dbReference type="EMBL" id="GMH77528.1"/>
    </source>
</evidence>
<reference evidence="3" key="1">
    <citation type="journal article" date="2023" name="Commun. Biol.">
        <title>Genome analysis of Parmales, the sister group of diatoms, reveals the evolutionary specialization of diatoms from phago-mixotrophs to photoautotrophs.</title>
        <authorList>
            <person name="Ban H."/>
            <person name="Sato S."/>
            <person name="Yoshikawa S."/>
            <person name="Yamada K."/>
            <person name="Nakamura Y."/>
            <person name="Ichinomiya M."/>
            <person name="Sato N."/>
            <person name="Blanc-Mathieu R."/>
            <person name="Endo H."/>
            <person name="Kuwata A."/>
            <person name="Ogata H."/>
        </authorList>
    </citation>
    <scope>NUCLEOTIDE SEQUENCE [LARGE SCALE GENOMIC DNA]</scope>
</reference>
<feature type="compositionally biased region" description="Low complexity" evidence="1">
    <location>
        <begin position="58"/>
        <end position="67"/>
    </location>
</feature>
<feature type="region of interest" description="Disordered" evidence="1">
    <location>
        <begin position="55"/>
        <end position="84"/>
    </location>
</feature>
<feature type="compositionally biased region" description="Pro residues" evidence="1">
    <location>
        <begin position="68"/>
        <end position="78"/>
    </location>
</feature>
<name>A0A9W7AYV9_9STRA</name>
<organism evidence="2 3">
    <name type="scientific">Triparma laevis f. inornata</name>
    <dbReference type="NCBI Taxonomy" id="1714386"/>
    <lineage>
        <taxon>Eukaryota</taxon>
        <taxon>Sar</taxon>
        <taxon>Stramenopiles</taxon>
        <taxon>Ochrophyta</taxon>
        <taxon>Bolidophyceae</taxon>
        <taxon>Parmales</taxon>
        <taxon>Triparmaceae</taxon>
        <taxon>Triparma</taxon>
    </lineage>
</organism>
<gene>
    <name evidence="2" type="ORF">TL16_g07438</name>
</gene>
<sequence length="144" mass="15803">MLTTSKIMSFRPLFFLGLVVSLMNYQTLKNLHYDQSFPALPLKLDVKIISENHPAGLPPNTSLNSNAPSPPTPPPPTGPHITLTSTSSGYNYNIQNFSPHSIDLMKILKEGDFRIIGNESMGIEGFDGEVLTELEGGEKEKGEM</sequence>
<dbReference type="Proteomes" id="UP001162640">
    <property type="component" value="Unassembled WGS sequence"/>
</dbReference>